<organism evidence="2 3">
    <name type="scientific">Ascoidea rubescens DSM 1968</name>
    <dbReference type="NCBI Taxonomy" id="1344418"/>
    <lineage>
        <taxon>Eukaryota</taxon>
        <taxon>Fungi</taxon>
        <taxon>Dikarya</taxon>
        <taxon>Ascomycota</taxon>
        <taxon>Saccharomycotina</taxon>
        <taxon>Saccharomycetes</taxon>
        <taxon>Ascoideaceae</taxon>
        <taxon>Ascoidea</taxon>
    </lineage>
</organism>
<evidence type="ECO:0000256" key="1">
    <source>
        <dbReference type="SAM" id="MobiDB-lite"/>
    </source>
</evidence>
<dbReference type="Proteomes" id="UP000095038">
    <property type="component" value="Unassembled WGS sequence"/>
</dbReference>
<evidence type="ECO:0000313" key="3">
    <source>
        <dbReference type="Proteomes" id="UP000095038"/>
    </source>
</evidence>
<proteinExistence type="predicted"/>
<keyword evidence="3" id="KW-1185">Reference proteome</keyword>
<feature type="region of interest" description="Disordered" evidence="1">
    <location>
        <begin position="1"/>
        <end position="49"/>
    </location>
</feature>
<accession>A0A1D2VQ77</accession>
<gene>
    <name evidence="2" type="ORF">ASCRUDRAFT_73502</name>
</gene>
<feature type="compositionally biased region" description="Basic and acidic residues" evidence="1">
    <location>
        <begin position="13"/>
        <end position="30"/>
    </location>
</feature>
<dbReference type="GeneID" id="30965951"/>
<name>A0A1D2VQ77_9ASCO</name>
<dbReference type="EMBL" id="KV454475">
    <property type="protein sequence ID" value="ODV63697.1"/>
    <property type="molecule type" value="Genomic_DNA"/>
</dbReference>
<feature type="compositionally biased region" description="Polar residues" evidence="1">
    <location>
        <begin position="32"/>
        <end position="49"/>
    </location>
</feature>
<dbReference type="InParanoid" id="A0A1D2VQ77"/>
<dbReference type="RefSeq" id="XP_020050004.1">
    <property type="nucleotide sequence ID" value="XM_020192315.1"/>
</dbReference>
<protein>
    <submittedName>
        <fullName evidence="2">Uncharacterized protein</fullName>
    </submittedName>
</protein>
<dbReference type="AlphaFoldDB" id="A0A1D2VQ77"/>
<reference evidence="3" key="1">
    <citation type="submission" date="2016-05" db="EMBL/GenBank/DDBJ databases">
        <title>Comparative genomics of biotechnologically important yeasts.</title>
        <authorList>
            <consortium name="DOE Joint Genome Institute"/>
            <person name="Riley R."/>
            <person name="Haridas S."/>
            <person name="Wolfe K.H."/>
            <person name="Lopes M.R."/>
            <person name="Hittinger C.T."/>
            <person name="Goker M."/>
            <person name="Salamov A."/>
            <person name="Wisecaver J."/>
            <person name="Long T.M."/>
            <person name="Aerts A.L."/>
            <person name="Barry K."/>
            <person name="Choi C."/>
            <person name="Clum A."/>
            <person name="Coughlan A.Y."/>
            <person name="Deshpande S."/>
            <person name="Douglass A.P."/>
            <person name="Hanson S.J."/>
            <person name="Klenk H.-P."/>
            <person name="Labutti K."/>
            <person name="Lapidus A."/>
            <person name="Lindquist E."/>
            <person name="Lipzen A."/>
            <person name="Meier-Kolthoff J.P."/>
            <person name="Ohm R.A."/>
            <person name="Otillar R.P."/>
            <person name="Pangilinan J."/>
            <person name="Peng Y."/>
            <person name="Rokas A."/>
            <person name="Rosa C.A."/>
            <person name="Scheuner C."/>
            <person name="Sibirny A.A."/>
            <person name="Slot J.C."/>
            <person name="Stielow J.B."/>
            <person name="Sun H."/>
            <person name="Kurtzman C.P."/>
            <person name="Blackwell M."/>
            <person name="Grigoriev I.V."/>
            <person name="Jeffries T.W."/>
        </authorList>
    </citation>
    <scope>NUCLEOTIDE SEQUENCE [LARGE SCALE GENOMIC DNA]</scope>
    <source>
        <strain evidence="3">DSM 1968</strain>
    </source>
</reference>
<sequence>MMKGYKSNGYKTSDPKLNDHDVPDDFDVKTPRSLNDVGTSAGGNSNHNIKPSTFNDLNLAIFKYTLLI</sequence>
<evidence type="ECO:0000313" key="2">
    <source>
        <dbReference type="EMBL" id="ODV63697.1"/>
    </source>
</evidence>